<evidence type="ECO:0000313" key="5">
    <source>
        <dbReference type="EMBL" id="REK70605.1"/>
    </source>
</evidence>
<comment type="caution">
    <text evidence="5">The sequence shown here is derived from an EMBL/GenBank/DDBJ whole genome shotgun (WGS) entry which is preliminary data.</text>
</comment>
<evidence type="ECO:0000256" key="2">
    <source>
        <dbReference type="ARBA" id="ARBA00023002"/>
    </source>
</evidence>
<keyword evidence="1" id="KW-0285">Flavoprotein</keyword>
<dbReference type="Proteomes" id="UP000265581">
    <property type="component" value="Unassembled WGS sequence"/>
</dbReference>
<comment type="catalytic activity">
    <reaction evidence="3">
        <text>[thioredoxin]-dithiol + NADP(+) = [thioredoxin]-disulfide + NADPH + H(+)</text>
        <dbReference type="Rhea" id="RHEA:20345"/>
        <dbReference type="Rhea" id="RHEA-COMP:10698"/>
        <dbReference type="Rhea" id="RHEA-COMP:10700"/>
        <dbReference type="ChEBI" id="CHEBI:15378"/>
        <dbReference type="ChEBI" id="CHEBI:29950"/>
        <dbReference type="ChEBI" id="CHEBI:50058"/>
        <dbReference type="ChEBI" id="CHEBI:57783"/>
        <dbReference type="ChEBI" id="CHEBI:58349"/>
        <dbReference type="EC" id="1.8.1.9"/>
    </reaction>
</comment>
<dbReference type="EMBL" id="QUBR01000002">
    <property type="protein sequence ID" value="REK70605.1"/>
    <property type="molecule type" value="Genomic_DNA"/>
</dbReference>
<dbReference type="PANTHER" id="PTHR48105">
    <property type="entry name" value="THIOREDOXIN REDUCTASE 1-RELATED-RELATED"/>
    <property type="match status" value="1"/>
</dbReference>
<dbReference type="SUPFAM" id="SSF51905">
    <property type="entry name" value="FAD/NAD(P)-binding domain"/>
    <property type="match status" value="1"/>
</dbReference>
<dbReference type="InterPro" id="IPR050097">
    <property type="entry name" value="Ferredoxin-NADP_redctase_2"/>
</dbReference>
<dbReference type="GO" id="GO:0004791">
    <property type="term" value="F:thioredoxin-disulfide reductase (NADPH) activity"/>
    <property type="evidence" value="ECO:0007669"/>
    <property type="project" value="UniProtKB-EC"/>
</dbReference>
<dbReference type="InterPro" id="IPR023753">
    <property type="entry name" value="FAD/NAD-binding_dom"/>
</dbReference>
<proteinExistence type="predicted"/>
<dbReference type="OrthoDB" id="9786503at2"/>
<name>A0A371P3V4_9ACTN</name>
<evidence type="ECO:0000259" key="4">
    <source>
        <dbReference type="Pfam" id="PF07992"/>
    </source>
</evidence>
<dbReference type="AlphaFoldDB" id="A0A371P3V4"/>
<dbReference type="PRINTS" id="PR00469">
    <property type="entry name" value="PNDRDTASEII"/>
</dbReference>
<reference evidence="5 6" key="1">
    <citation type="submission" date="2018-08" db="EMBL/GenBank/DDBJ databases">
        <title>Aeromicrobium sp. M2KJ-4, whole genome shotgun sequence.</title>
        <authorList>
            <person name="Tuo L."/>
        </authorList>
    </citation>
    <scope>NUCLEOTIDE SEQUENCE [LARGE SCALE GENOMIC DNA]</scope>
    <source>
        <strain evidence="5 6">M2KJ-4</strain>
    </source>
</reference>
<feature type="domain" description="FAD/NAD(P)-binding" evidence="4">
    <location>
        <begin position="171"/>
        <end position="248"/>
    </location>
</feature>
<accession>A0A371P3V4</accession>
<evidence type="ECO:0000256" key="1">
    <source>
        <dbReference type="ARBA" id="ARBA00022630"/>
    </source>
</evidence>
<feature type="domain" description="FAD/NAD(P)-binding" evidence="4">
    <location>
        <begin position="2"/>
        <end position="130"/>
    </location>
</feature>
<dbReference type="PRINTS" id="PR00368">
    <property type="entry name" value="FADPNR"/>
</dbReference>
<keyword evidence="2" id="KW-0560">Oxidoreductase</keyword>
<organism evidence="5 6">
    <name type="scientific">Aeromicrobium endophyticum</name>
    <dbReference type="NCBI Taxonomy" id="2292704"/>
    <lineage>
        <taxon>Bacteria</taxon>
        <taxon>Bacillati</taxon>
        <taxon>Actinomycetota</taxon>
        <taxon>Actinomycetes</taxon>
        <taxon>Propionibacteriales</taxon>
        <taxon>Nocardioidaceae</taxon>
        <taxon>Aeromicrobium</taxon>
    </lineage>
</organism>
<sequence>MYDAIVIGGGPAGLQAALTLGRMHRSVLLLDSGEYRNGTVEHAHNYVTHDGIAPAEFRRQARADLAAYDTVEVRKASADRVEQDGDELVVHLAGSTERAAALVLATGVRDALPDVPGLAEAWGKEIAACPFCHGHELAGRTVALDVEGPHFERLSAMLGRLDSELVDVHGRVRTIVRADGGLDLAMDDGSIVHVDGMFIAPTFSQSAPFAEQLGLELNESGCVRVNAFQATSVPGVFAAGDAAHHPELPMPMSSIVTSQAAGMVAGATAVHHLLVRESTPVG</sequence>
<dbReference type="InterPro" id="IPR036188">
    <property type="entry name" value="FAD/NAD-bd_sf"/>
</dbReference>
<keyword evidence="6" id="KW-1185">Reference proteome</keyword>
<evidence type="ECO:0000256" key="3">
    <source>
        <dbReference type="ARBA" id="ARBA00048132"/>
    </source>
</evidence>
<protein>
    <submittedName>
        <fullName evidence="5">NAD(P)/FAD-dependent oxidoreductase</fullName>
    </submittedName>
</protein>
<dbReference type="Gene3D" id="3.50.50.60">
    <property type="entry name" value="FAD/NAD(P)-binding domain"/>
    <property type="match status" value="3"/>
</dbReference>
<dbReference type="RefSeq" id="WP_119705192.1">
    <property type="nucleotide sequence ID" value="NZ_JBHSOI010000002.1"/>
</dbReference>
<gene>
    <name evidence="5" type="ORF">DX116_15935</name>
</gene>
<dbReference type="Pfam" id="PF07992">
    <property type="entry name" value="Pyr_redox_2"/>
    <property type="match status" value="2"/>
</dbReference>
<evidence type="ECO:0000313" key="6">
    <source>
        <dbReference type="Proteomes" id="UP000265581"/>
    </source>
</evidence>